<keyword evidence="3" id="KW-1185">Reference proteome</keyword>
<dbReference type="EMBL" id="SSOP01000234">
    <property type="protein sequence ID" value="KAB5589745.1"/>
    <property type="molecule type" value="Genomic_DNA"/>
</dbReference>
<dbReference type="Gene3D" id="1.20.1280.50">
    <property type="match status" value="1"/>
</dbReference>
<dbReference type="SUPFAM" id="SSF81383">
    <property type="entry name" value="F-box domain"/>
    <property type="match status" value="1"/>
</dbReference>
<evidence type="ECO:0000313" key="2">
    <source>
        <dbReference type="EMBL" id="KAB5589745.1"/>
    </source>
</evidence>
<evidence type="ECO:0000313" key="3">
    <source>
        <dbReference type="Proteomes" id="UP000383932"/>
    </source>
</evidence>
<dbReference type="InterPro" id="IPR036047">
    <property type="entry name" value="F-box-like_dom_sf"/>
</dbReference>
<dbReference type="Proteomes" id="UP000383932">
    <property type="component" value="Unassembled WGS sequence"/>
</dbReference>
<reference evidence="2 3" key="1">
    <citation type="journal article" date="2019" name="Fungal Biol. Biotechnol.">
        <title>Draft genome sequence of fastidious pathogen Ceratobasidium theobromae, which causes vascular-streak dieback in Theobroma cacao.</title>
        <authorList>
            <person name="Ali S.S."/>
            <person name="Asman A."/>
            <person name="Shao J."/>
            <person name="Firmansyah A.P."/>
            <person name="Susilo A.W."/>
            <person name="Rosmana A."/>
            <person name="McMahon P."/>
            <person name="Junaid M."/>
            <person name="Guest D."/>
            <person name="Kheng T.Y."/>
            <person name="Meinhardt L.W."/>
            <person name="Bailey B.A."/>
        </authorList>
    </citation>
    <scope>NUCLEOTIDE SEQUENCE [LARGE SCALE GENOMIC DNA]</scope>
    <source>
        <strain evidence="2 3">CT2</strain>
    </source>
</reference>
<organism evidence="2 3">
    <name type="scientific">Ceratobasidium theobromae</name>
    <dbReference type="NCBI Taxonomy" id="1582974"/>
    <lineage>
        <taxon>Eukaryota</taxon>
        <taxon>Fungi</taxon>
        <taxon>Dikarya</taxon>
        <taxon>Basidiomycota</taxon>
        <taxon>Agaricomycotina</taxon>
        <taxon>Agaricomycetes</taxon>
        <taxon>Cantharellales</taxon>
        <taxon>Ceratobasidiaceae</taxon>
        <taxon>Ceratobasidium</taxon>
    </lineage>
</organism>
<proteinExistence type="predicted"/>
<dbReference type="Pfam" id="PF12937">
    <property type="entry name" value="F-box-like"/>
    <property type="match status" value="1"/>
</dbReference>
<gene>
    <name evidence="2" type="ORF">CTheo_6819</name>
</gene>
<comment type="caution">
    <text evidence="2">The sequence shown here is derived from an EMBL/GenBank/DDBJ whole genome shotgun (WGS) entry which is preliminary data.</text>
</comment>
<evidence type="ECO:0000259" key="1">
    <source>
        <dbReference type="Pfam" id="PF12937"/>
    </source>
</evidence>
<protein>
    <recommendedName>
        <fullName evidence="1">F-box domain-containing protein</fullName>
    </recommendedName>
</protein>
<sequence>MIPCRHVVLQSPDILSGIFAHLDQADLARALRVCRLWNEWNDTLWSNLPTLAPVLRLVFPFVFTNDSDKYIHRVPLYQLDRHRFTSIARSVRHLDASLAPSRSFFSGFNPNIPALLLDLCEPCTLLFHNLRSLATECYNDAELLGVLSLLAPSLRSLDILIHHSASDYMYELLSGIKDRTNQLERLCIHYQQQEKSSDAASVNDASVPRNTDSYVYLPPIVPALVKSLRTLSIPAPCMSIDTLFALSRLPLLESLAFTGIWASETHEDDWPELDSYAFSALSRLVMPSCSVRAAARLLLAIPFSAPLGEIDITCSGEGGSELSELCSAMVRFKVSLHSVCIKIPHPGRVQDALEALTVCSRLETLVLDTDTPTDLSDVELGAFFSRFPRMRAARVGGYMRVRD</sequence>
<dbReference type="InterPro" id="IPR001810">
    <property type="entry name" value="F-box_dom"/>
</dbReference>
<name>A0A5N5QDC0_9AGAM</name>
<dbReference type="AlphaFoldDB" id="A0A5N5QDC0"/>
<feature type="domain" description="F-box" evidence="1">
    <location>
        <begin position="12"/>
        <end position="47"/>
    </location>
</feature>
<accession>A0A5N5QDC0</accession>
<dbReference type="OrthoDB" id="3164930at2759"/>